<accession>A0A2C8ZL18</accession>
<keyword evidence="1" id="KW-0802">TPR repeat</keyword>
<reference evidence="4 5" key="1">
    <citation type="submission" date="2017-09" db="EMBL/GenBank/DDBJ databases">
        <authorList>
            <person name="Ehlers B."/>
            <person name="Leendertz F.H."/>
        </authorList>
    </citation>
    <scope>NUCLEOTIDE SEQUENCE [LARGE SCALE GENOMIC DNA]</scope>
    <source>
        <strain evidence="4 5">CGMCC 1.05381</strain>
    </source>
</reference>
<organism evidence="4 5">
    <name type="scientific">Salinibacterium xinjiangense</name>
    <dbReference type="NCBI Taxonomy" id="386302"/>
    <lineage>
        <taxon>Bacteria</taxon>
        <taxon>Bacillati</taxon>
        <taxon>Actinomycetota</taxon>
        <taxon>Actinomycetes</taxon>
        <taxon>Micrococcales</taxon>
        <taxon>Microbacteriaceae</taxon>
        <taxon>Salinibacterium</taxon>
    </lineage>
</organism>
<keyword evidence="3" id="KW-0472">Membrane</keyword>
<dbReference type="SUPFAM" id="SSF48452">
    <property type="entry name" value="TPR-like"/>
    <property type="match status" value="1"/>
</dbReference>
<dbReference type="Proteomes" id="UP000219440">
    <property type="component" value="Unassembled WGS sequence"/>
</dbReference>
<dbReference type="EMBL" id="OCST01000003">
    <property type="protein sequence ID" value="SOE65591.1"/>
    <property type="molecule type" value="Genomic_DNA"/>
</dbReference>
<dbReference type="PROSITE" id="PS50005">
    <property type="entry name" value="TPR"/>
    <property type="match status" value="1"/>
</dbReference>
<evidence type="ECO:0000313" key="4">
    <source>
        <dbReference type="EMBL" id="SOE65591.1"/>
    </source>
</evidence>
<keyword evidence="5" id="KW-1185">Reference proteome</keyword>
<keyword evidence="3" id="KW-0812">Transmembrane</keyword>
<evidence type="ECO:0000256" key="2">
    <source>
        <dbReference type="SAM" id="MobiDB-lite"/>
    </source>
</evidence>
<evidence type="ECO:0000256" key="3">
    <source>
        <dbReference type="SAM" id="Phobius"/>
    </source>
</evidence>
<evidence type="ECO:0000256" key="1">
    <source>
        <dbReference type="PROSITE-ProRule" id="PRU00339"/>
    </source>
</evidence>
<evidence type="ECO:0000313" key="5">
    <source>
        <dbReference type="Proteomes" id="UP000219440"/>
    </source>
</evidence>
<keyword evidence="3" id="KW-1133">Transmembrane helix</keyword>
<name>A0A2C8ZL18_9MICO</name>
<feature type="transmembrane region" description="Helical" evidence="3">
    <location>
        <begin position="14"/>
        <end position="35"/>
    </location>
</feature>
<dbReference type="RefSeq" id="WP_097060686.1">
    <property type="nucleotide sequence ID" value="NZ_BMLC01000001.1"/>
</dbReference>
<dbReference type="InterPro" id="IPR011990">
    <property type="entry name" value="TPR-like_helical_dom_sf"/>
</dbReference>
<feature type="repeat" description="TPR" evidence="1">
    <location>
        <begin position="72"/>
        <end position="105"/>
    </location>
</feature>
<feature type="compositionally biased region" description="Low complexity" evidence="2">
    <location>
        <begin position="194"/>
        <end position="208"/>
    </location>
</feature>
<dbReference type="OrthoDB" id="3712155at2"/>
<protein>
    <submittedName>
        <fullName evidence="4">Uncharacterized protein</fullName>
    </submittedName>
</protein>
<dbReference type="AlphaFoldDB" id="A0A2C8ZL18"/>
<feature type="compositionally biased region" description="Basic and acidic residues" evidence="2">
    <location>
        <begin position="173"/>
        <end position="189"/>
    </location>
</feature>
<sequence>MTALTVEQLRRRRLLMFWISLPLVLFVLVAAVKLLTLAPTAQSAIDAYDSGLYTSSGEISGSLLDINIVEPYLPYFNRGDAFAADQYYGPATDDFEKALELAPEDRKCDVRLNLALTWERFGDIYVANGFYQGAVLLYEASQAVLDAAGPECDPPEKKQQLDDSKQRVQQKIDAAKNLRDAQQPDRGDGEPNSQDQQLQDLQDQQGQADQEKADEQSQDRGGGGGFSVEKPW</sequence>
<feature type="compositionally biased region" description="Basic and acidic residues" evidence="2">
    <location>
        <begin position="154"/>
        <end position="166"/>
    </location>
</feature>
<feature type="compositionally biased region" description="Basic and acidic residues" evidence="2">
    <location>
        <begin position="209"/>
        <end position="218"/>
    </location>
</feature>
<dbReference type="InterPro" id="IPR019734">
    <property type="entry name" value="TPR_rpt"/>
</dbReference>
<proteinExistence type="predicted"/>
<feature type="region of interest" description="Disordered" evidence="2">
    <location>
        <begin position="148"/>
        <end position="232"/>
    </location>
</feature>
<dbReference type="Gene3D" id="1.25.40.10">
    <property type="entry name" value="Tetratricopeptide repeat domain"/>
    <property type="match status" value="1"/>
</dbReference>
<gene>
    <name evidence="4" type="ORF">SAMN06296378_1584</name>
</gene>